<organism evidence="2 3">
    <name type="scientific">Pseudomonas azotoformans</name>
    <dbReference type="NCBI Taxonomy" id="47878"/>
    <lineage>
        <taxon>Bacteria</taxon>
        <taxon>Pseudomonadati</taxon>
        <taxon>Pseudomonadota</taxon>
        <taxon>Gammaproteobacteria</taxon>
        <taxon>Pseudomonadales</taxon>
        <taxon>Pseudomonadaceae</taxon>
        <taxon>Pseudomonas</taxon>
    </lineage>
</organism>
<comment type="caution">
    <text evidence="2">The sequence shown here is derived from an EMBL/GenBank/DDBJ whole genome shotgun (WGS) entry which is preliminary data.</text>
</comment>
<proteinExistence type="predicted"/>
<accession>A0A1V2JN54</accession>
<gene>
    <name evidence="2" type="ORF">BLL37_07220</name>
</gene>
<sequence length="63" mass="6794">MMLIEFLLRGSAGADDWSKDGSFHLRHYAAPLYSLGIIALVGLFATARSRPARSAALVSTVLM</sequence>
<dbReference type="AlphaFoldDB" id="A0A1V2JN54"/>
<evidence type="ECO:0000313" key="3">
    <source>
        <dbReference type="Proteomes" id="UP000188559"/>
    </source>
</evidence>
<dbReference type="EMBL" id="MNPV01000002">
    <property type="protein sequence ID" value="ONH46650.1"/>
    <property type="molecule type" value="Genomic_DNA"/>
</dbReference>
<evidence type="ECO:0000313" key="2">
    <source>
        <dbReference type="EMBL" id="ONH46650.1"/>
    </source>
</evidence>
<evidence type="ECO:0000256" key="1">
    <source>
        <dbReference type="SAM" id="Phobius"/>
    </source>
</evidence>
<keyword evidence="3" id="KW-1185">Reference proteome</keyword>
<protein>
    <submittedName>
        <fullName evidence="2">Uncharacterized protein</fullName>
    </submittedName>
</protein>
<name>A0A1V2JN54_PSEAZ</name>
<feature type="transmembrane region" description="Helical" evidence="1">
    <location>
        <begin position="28"/>
        <end position="47"/>
    </location>
</feature>
<dbReference type="Proteomes" id="UP000188559">
    <property type="component" value="Unassembled WGS sequence"/>
</dbReference>
<keyword evidence="1" id="KW-0812">Transmembrane</keyword>
<keyword evidence="1" id="KW-0472">Membrane</keyword>
<keyword evidence="1" id="KW-1133">Transmembrane helix</keyword>
<reference evidence="2 3" key="1">
    <citation type="submission" date="2016-10" db="EMBL/GenBank/DDBJ databases">
        <title>Pseudomonas lactis sp. nov. and Pseudomonas paralactis sp. nov., isolated from bovine raw milk.</title>
        <authorList>
            <person name="Von Neubeck M."/>
            <person name="Huptas C."/>
            <person name="Glueck C."/>
            <person name="Krewinkel M."/>
            <person name="Stoeckel M."/>
            <person name="Stressler T."/>
            <person name="Fischer L."/>
            <person name="Hinrichs J."/>
            <person name="Scherer S."/>
            <person name="Wenning M."/>
        </authorList>
    </citation>
    <scope>NUCLEOTIDE SEQUENCE [LARGE SCALE GENOMIC DNA]</scope>
    <source>
        <strain evidence="2 3">DSM 18862</strain>
    </source>
</reference>